<evidence type="ECO:0008006" key="4">
    <source>
        <dbReference type="Google" id="ProtNLM"/>
    </source>
</evidence>
<evidence type="ECO:0000313" key="3">
    <source>
        <dbReference type="Proteomes" id="UP001057280"/>
    </source>
</evidence>
<dbReference type="RefSeq" id="WP_212884177.1">
    <property type="nucleotide sequence ID" value="NZ_BLRN01000100.1"/>
</dbReference>
<protein>
    <recommendedName>
        <fullName evidence="4">DUF3847 domain-containing protein</fullName>
    </recommendedName>
</protein>
<reference evidence="2" key="2">
    <citation type="journal article" date="2021" name="BMC Microbiol.">
        <title>The diversity among the species Tetragenococcus halophilus including new isolates from a lupine seed fermentation.</title>
        <authorList>
            <person name="Link T."/>
            <person name="Vogel R.F."/>
            <person name="Ehrmann M.A."/>
        </authorList>
    </citation>
    <scope>NUCLEOTIDE SEQUENCE</scope>
    <source>
        <strain evidence="2">TMW 2.2257</strain>
    </source>
</reference>
<name>A0AB35HS30_TETHA</name>
<comment type="caution">
    <text evidence="2">The sequence shown here is derived from an EMBL/GenBank/DDBJ whole genome shotgun (WGS) entry which is preliminary data.</text>
</comment>
<reference evidence="2" key="1">
    <citation type="submission" date="2020-06" db="EMBL/GenBank/DDBJ databases">
        <authorList>
            <person name="Link T."/>
            <person name="Ehrmann M."/>
        </authorList>
    </citation>
    <scope>NUCLEOTIDE SEQUENCE</scope>
    <source>
        <strain evidence="2">TMW 2.2257</strain>
    </source>
</reference>
<evidence type="ECO:0000313" key="2">
    <source>
        <dbReference type="EMBL" id="MCO8298784.1"/>
    </source>
</evidence>
<organism evidence="2 3">
    <name type="scientific">Tetragenococcus halophilus</name>
    <name type="common">Pediococcus halophilus</name>
    <dbReference type="NCBI Taxonomy" id="51669"/>
    <lineage>
        <taxon>Bacteria</taxon>
        <taxon>Bacillati</taxon>
        <taxon>Bacillota</taxon>
        <taxon>Bacilli</taxon>
        <taxon>Lactobacillales</taxon>
        <taxon>Enterococcaceae</taxon>
        <taxon>Tetragenococcus</taxon>
    </lineage>
</organism>
<gene>
    <name evidence="2" type="ORF">HXW75_09900</name>
</gene>
<dbReference type="AlphaFoldDB" id="A0AB35HS30"/>
<feature type="region of interest" description="Disordered" evidence="1">
    <location>
        <begin position="1"/>
        <end position="20"/>
    </location>
</feature>
<dbReference type="EMBL" id="JACACB010000032">
    <property type="protein sequence ID" value="MCO8298784.1"/>
    <property type="molecule type" value="Genomic_DNA"/>
</dbReference>
<proteinExistence type="predicted"/>
<sequence length="88" mass="10854">MNNELNHLEEQRKKTQKKIDQSEWKINKSKYYENRKNRKERTRKLIQKGALLDKYFESDQLSIEETEELLKIFSEYVNSKKPDKFKKE</sequence>
<dbReference type="Proteomes" id="UP001057280">
    <property type="component" value="Unassembled WGS sequence"/>
</dbReference>
<evidence type="ECO:0000256" key="1">
    <source>
        <dbReference type="SAM" id="MobiDB-lite"/>
    </source>
</evidence>
<accession>A0AB35HS30</accession>